<dbReference type="InterPro" id="IPR023214">
    <property type="entry name" value="HAD_sf"/>
</dbReference>
<organism evidence="1 2">
    <name type="scientific">Draconibacterium sediminis</name>
    <dbReference type="NCBI Taxonomy" id="1544798"/>
    <lineage>
        <taxon>Bacteria</taxon>
        <taxon>Pseudomonadati</taxon>
        <taxon>Bacteroidota</taxon>
        <taxon>Bacteroidia</taxon>
        <taxon>Marinilabiliales</taxon>
        <taxon>Prolixibacteraceae</taxon>
        <taxon>Draconibacterium</taxon>
    </lineage>
</organism>
<evidence type="ECO:0000313" key="1">
    <source>
        <dbReference type="EMBL" id="KJF43867.1"/>
    </source>
</evidence>
<evidence type="ECO:0000313" key="2">
    <source>
        <dbReference type="Proteomes" id="UP000032544"/>
    </source>
</evidence>
<dbReference type="Proteomes" id="UP000032544">
    <property type="component" value="Unassembled WGS sequence"/>
</dbReference>
<dbReference type="InterPro" id="IPR036412">
    <property type="entry name" value="HAD-like_sf"/>
</dbReference>
<dbReference type="NCBIfam" id="NF046079">
    <property type="entry name" value="HAD_phos_BT0820"/>
    <property type="match status" value="1"/>
</dbReference>
<protein>
    <submittedName>
        <fullName evidence="1">Hydrolase</fullName>
    </submittedName>
</protein>
<keyword evidence="1" id="KW-0378">Hydrolase</keyword>
<dbReference type="EMBL" id="JRHC01000002">
    <property type="protein sequence ID" value="KJF43867.1"/>
    <property type="molecule type" value="Genomic_DNA"/>
</dbReference>
<dbReference type="PIRSF" id="PIRSF020079">
    <property type="entry name" value="UCP020079"/>
    <property type="match status" value="1"/>
</dbReference>
<dbReference type="STRING" id="1544798.LH29_12420"/>
<dbReference type="InterPro" id="IPR016769">
    <property type="entry name" value="Phage_SP01_Orf1"/>
</dbReference>
<dbReference type="Gene3D" id="3.40.50.1000">
    <property type="entry name" value="HAD superfamily/HAD-like"/>
    <property type="match status" value="1"/>
</dbReference>
<dbReference type="RefSeq" id="WP_045029925.1">
    <property type="nucleotide sequence ID" value="NZ_JRHC01000002.1"/>
</dbReference>
<dbReference type="GO" id="GO:0016787">
    <property type="term" value="F:hydrolase activity"/>
    <property type="evidence" value="ECO:0007669"/>
    <property type="project" value="UniProtKB-KW"/>
</dbReference>
<proteinExistence type="predicted"/>
<sequence>MRPLTIAVDFDGTIVEHQYPKIGNELPFAFETLHALQKKGHKLILWTYRSEIELDEAVEFCREKGLEFYAVNKNYPEEKMNDKISRKILADLYIDDRNYGGMPEWTDIYYSLHPEEKTDNGQPKMKSWRKKIEILQKGIR</sequence>
<reference evidence="1 2" key="1">
    <citation type="submission" date="2014-09" db="EMBL/GenBank/DDBJ databases">
        <title>Draft Genome Sequence of Draconibacterium sp. JN14CK-3.</title>
        <authorList>
            <person name="Dong C."/>
            <person name="Lai Q."/>
            <person name="Shao Z."/>
        </authorList>
    </citation>
    <scope>NUCLEOTIDE SEQUENCE [LARGE SCALE GENOMIC DNA]</scope>
    <source>
        <strain evidence="1 2">JN14CK-3</strain>
    </source>
</reference>
<accession>A0A0D8JAD5</accession>
<dbReference type="PATRIC" id="fig|1544798.3.peg.2643"/>
<dbReference type="AlphaFoldDB" id="A0A0D8JAD5"/>
<keyword evidence="2" id="KW-1185">Reference proteome</keyword>
<comment type="caution">
    <text evidence="1">The sequence shown here is derived from an EMBL/GenBank/DDBJ whole genome shotgun (WGS) entry which is preliminary data.</text>
</comment>
<name>A0A0D8JAD5_9BACT</name>
<dbReference type="SUPFAM" id="SSF56784">
    <property type="entry name" value="HAD-like"/>
    <property type="match status" value="1"/>
</dbReference>
<gene>
    <name evidence="1" type="ORF">LH29_12420</name>
</gene>